<name>Q7NDN3_GLOVI</name>
<reference evidence="2 3" key="2">
    <citation type="journal article" date="2003" name="DNA Res.">
        <title>Complete genome structure of Gloeobacter violaceus PCC 7421, a cyanobacterium that lacks thylakoids (supplement).</title>
        <authorList>
            <person name="Nakamura Y."/>
            <person name="Kaneko T."/>
            <person name="Sato S."/>
            <person name="Mimuro M."/>
            <person name="Miyashita H."/>
            <person name="Tsuchiya T."/>
            <person name="Sasamoto S."/>
            <person name="Watanabe A."/>
            <person name="Kawashima K."/>
            <person name="Kishida Y."/>
            <person name="Kiyokawa C."/>
            <person name="Kohara M."/>
            <person name="Matsumoto M."/>
            <person name="Matsuno A."/>
            <person name="Nakazaki N."/>
            <person name="Shimpo S."/>
            <person name="Takeuchi C."/>
            <person name="Yamada M."/>
            <person name="Tabata S."/>
        </authorList>
    </citation>
    <scope>NUCLEOTIDE SEQUENCE [LARGE SCALE GENOMIC DNA]</scope>
    <source>
        <strain evidence="3">ATCC 29082 / PCC 7421</strain>
    </source>
</reference>
<dbReference type="EMBL" id="BA000045">
    <property type="protein sequence ID" value="BAC92143.1"/>
    <property type="molecule type" value="Genomic_DNA"/>
</dbReference>
<keyword evidence="3" id="KW-1185">Reference proteome</keyword>
<accession>Q7NDN3</accession>
<protein>
    <submittedName>
        <fullName evidence="2">Glr4202 protein</fullName>
    </submittedName>
</protein>
<proteinExistence type="predicted"/>
<keyword evidence="1" id="KW-0732">Signal</keyword>
<evidence type="ECO:0000313" key="3">
    <source>
        <dbReference type="Proteomes" id="UP000000557"/>
    </source>
</evidence>
<dbReference type="InParanoid" id="Q7NDN3"/>
<dbReference type="Proteomes" id="UP000000557">
    <property type="component" value="Chromosome"/>
</dbReference>
<dbReference type="EnsemblBacteria" id="BAC92143">
    <property type="protein sequence ID" value="BAC92143"/>
    <property type="gene ID" value="BAC92143"/>
</dbReference>
<dbReference type="KEGG" id="gvi:glr4202"/>
<evidence type="ECO:0000313" key="2">
    <source>
        <dbReference type="EMBL" id="BAC92143.1"/>
    </source>
</evidence>
<dbReference type="AlphaFoldDB" id="Q7NDN3"/>
<dbReference type="OrthoDB" id="9835911at2"/>
<sequence>MHRQAAVLFAMLAVLAPPVGAQPGQPPTLDIRIETDSAGELERKLTGRRLWSALNPNFTVRTPIGPYPVDLGSDAGRNKAREGFGFVVGLVTGQQQRMPFISSVVRRVYNRVISTEPNLDKLLAAVAASNPDIDIADPRVLKILRRNGADLVNTLMGILSEPNSIALLALVEPDLAARAYQLSLKNRLERRGNWDPPGNLQLEKQIAALEAELTAPGRDEAERLVALQRLLKDQGIPIPDTIEGGQELADRLFVRFEEVLDGKNRPVTIDVIGRDPTSGLAKLFARLDERIARLESEEAAPAAAVSR</sequence>
<dbReference type="HOGENOM" id="CLU_764528_0_0_3"/>
<reference evidence="2 3" key="1">
    <citation type="journal article" date="2003" name="DNA Res.">
        <title>Complete genome structure of Gloeobacter violaceus PCC 7421, a cyanobacterium that lacks thylakoids.</title>
        <authorList>
            <person name="Nakamura Y."/>
            <person name="Kaneko T."/>
            <person name="Sato S."/>
            <person name="Mimuro M."/>
            <person name="Miyashita H."/>
            <person name="Tsuchiya T."/>
            <person name="Sasamoto S."/>
            <person name="Watanabe A."/>
            <person name="Kawashima K."/>
            <person name="Kishida Y."/>
            <person name="Kiyokawa C."/>
            <person name="Kohara M."/>
            <person name="Matsumoto M."/>
            <person name="Matsuno A."/>
            <person name="Nakazaki N."/>
            <person name="Shimpo S."/>
            <person name="Takeuchi C."/>
            <person name="Yamada M."/>
            <person name="Tabata S."/>
        </authorList>
    </citation>
    <scope>NUCLEOTIDE SEQUENCE [LARGE SCALE GENOMIC DNA]</scope>
    <source>
        <strain evidence="3">ATCC 29082 / PCC 7421</strain>
    </source>
</reference>
<feature type="chain" id="PRO_5004288795" evidence="1">
    <location>
        <begin position="22"/>
        <end position="307"/>
    </location>
</feature>
<feature type="signal peptide" evidence="1">
    <location>
        <begin position="1"/>
        <end position="21"/>
    </location>
</feature>
<evidence type="ECO:0000256" key="1">
    <source>
        <dbReference type="SAM" id="SignalP"/>
    </source>
</evidence>
<dbReference type="RefSeq" id="WP_011144186.1">
    <property type="nucleotide sequence ID" value="NC_005125.1"/>
</dbReference>
<organism evidence="2 3">
    <name type="scientific">Gloeobacter violaceus (strain ATCC 29082 / PCC 7421)</name>
    <dbReference type="NCBI Taxonomy" id="251221"/>
    <lineage>
        <taxon>Bacteria</taxon>
        <taxon>Bacillati</taxon>
        <taxon>Cyanobacteriota</taxon>
        <taxon>Cyanophyceae</taxon>
        <taxon>Gloeobacterales</taxon>
        <taxon>Gloeobacteraceae</taxon>
        <taxon>Gloeobacter</taxon>
    </lineage>
</organism>
<gene>
    <name evidence="2" type="ordered locus">glr4202</name>
</gene>